<reference evidence="2 3" key="1">
    <citation type="journal article" date="2017" name="Genome Biol. Evol.">
        <title>Phytophthora megakarya and P. palmivora, closely related causal agents of cacao black pod rot, underwent increases in genome sizes and gene numbers by different mechanisms.</title>
        <authorList>
            <person name="Ali S.S."/>
            <person name="Shao J."/>
            <person name="Lary D.J."/>
            <person name="Kronmiller B."/>
            <person name="Shen D."/>
            <person name="Strem M.D."/>
            <person name="Amoako-Attah I."/>
            <person name="Akrofi A.Y."/>
            <person name="Begoude B.A."/>
            <person name="Ten Hoopen G.M."/>
            <person name="Coulibaly K."/>
            <person name="Kebe B.I."/>
            <person name="Melnick R.L."/>
            <person name="Guiltinan M.J."/>
            <person name="Tyler B.M."/>
            <person name="Meinhardt L.W."/>
            <person name="Bailey B.A."/>
        </authorList>
    </citation>
    <scope>NUCLEOTIDE SEQUENCE [LARGE SCALE GENOMIC DNA]</scope>
    <source>
        <strain evidence="3">sbr112.9</strain>
    </source>
</reference>
<comment type="caution">
    <text evidence="2">The sequence shown here is derived from an EMBL/GenBank/DDBJ whole genome shotgun (WGS) entry which is preliminary data.</text>
</comment>
<sequence>MGGFGLGVVPEQTPVSTGGPVAGSSSEVPVGAPMSVKVLLHPVNQSKELGGQWEKQSRCQVVVTIMMTIAMKVHRFAARRAFGDPMFDCVIARLIYQRLMEAADSEKRIEALNNEYSELLRNKTWELVEKPEGVKVLTSKWVFVRKRNAQGQIERHRAALQ</sequence>
<name>A0A2P4Y941_9STRA</name>
<organism evidence="2 3">
    <name type="scientific">Phytophthora palmivora</name>
    <dbReference type="NCBI Taxonomy" id="4796"/>
    <lineage>
        <taxon>Eukaryota</taxon>
        <taxon>Sar</taxon>
        <taxon>Stramenopiles</taxon>
        <taxon>Oomycota</taxon>
        <taxon>Peronosporomycetes</taxon>
        <taxon>Peronosporales</taxon>
        <taxon>Peronosporaceae</taxon>
        <taxon>Phytophthora</taxon>
    </lineage>
</organism>
<dbReference type="AlphaFoldDB" id="A0A2P4Y941"/>
<evidence type="ECO:0000313" key="2">
    <source>
        <dbReference type="EMBL" id="POM74323.1"/>
    </source>
</evidence>
<protein>
    <submittedName>
        <fullName evidence="2">Retrotransposon protein, Ty1-Copia subclass</fullName>
    </submittedName>
</protein>
<evidence type="ECO:0000256" key="1">
    <source>
        <dbReference type="SAM" id="MobiDB-lite"/>
    </source>
</evidence>
<dbReference type="Proteomes" id="UP000237271">
    <property type="component" value="Unassembled WGS sequence"/>
</dbReference>
<dbReference type="EMBL" id="NCKW01004888">
    <property type="protein sequence ID" value="POM74323.1"/>
    <property type="molecule type" value="Genomic_DNA"/>
</dbReference>
<evidence type="ECO:0000313" key="3">
    <source>
        <dbReference type="Proteomes" id="UP000237271"/>
    </source>
</evidence>
<proteinExistence type="predicted"/>
<keyword evidence="3" id="KW-1185">Reference proteome</keyword>
<gene>
    <name evidence="2" type="ORF">PHPALM_8741</name>
</gene>
<dbReference type="OrthoDB" id="411615at2759"/>
<accession>A0A2P4Y941</accession>
<feature type="region of interest" description="Disordered" evidence="1">
    <location>
        <begin position="1"/>
        <end position="26"/>
    </location>
</feature>